<dbReference type="Proteomes" id="UP000078486">
    <property type="component" value="Unassembled WGS sequence"/>
</dbReference>
<dbReference type="PANTHER" id="PTHR30146:SF24">
    <property type="entry name" value="XYLOSE OPERON REGULATORY PROTEIN"/>
    <property type="match status" value="1"/>
</dbReference>
<evidence type="ECO:0000313" key="6">
    <source>
        <dbReference type="EMBL" id="OAM87781.1"/>
    </source>
</evidence>
<dbReference type="PANTHER" id="PTHR30146">
    <property type="entry name" value="LACI-RELATED TRANSCRIPTIONAL REPRESSOR"/>
    <property type="match status" value="1"/>
</dbReference>
<dbReference type="SUPFAM" id="SSF46689">
    <property type="entry name" value="Homeodomain-like"/>
    <property type="match status" value="1"/>
</dbReference>
<evidence type="ECO:0000259" key="5">
    <source>
        <dbReference type="PROSITE" id="PS01124"/>
    </source>
</evidence>
<dbReference type="InterPro" id="IPR018060">
    <property type="entry name" value="HTH_AraC"/>
</dbReference>
<dbReference type="SMART" id="SM00342">
    <property type="entry name" value="HTH_ARAC"/>
    <property type="match status" value="1"/>
</dbReference>
<dbReference type="InterPro" id="IPR018062">
    <property type="entry name" value="HTH_AraC-typ_CS"/>
</dbReference>
<dbReference type="InterPro" id="IPR009057">
    <property type="entry name" value="Homeodomain-like_sf"/>
</dbReference>
<dbReference type="STRING" id="1184151.AW736_20620"/>
<dbReference type="PROSITE" id="PS01124">
    <property type="entry name" value="HTH_ARAC_FAMILY_2"/>
    <property type="match status" value="1"/>
</dbReference>
<feature type="region of interest" description="Disordered" evidence="4">
    <location>
        <begin position="369"/>
        <end position="394"/>
    </location>
</feature>
<reference evidence="6 7" key="1">
    <citation type="submission" date="2016-01" db="EMBL/GenBank/DDBJ databases">
        <title>High potential of lignocellulose degradation of a new Verrucomicrobia species.</title>
        <authorList>
            <person name="Wang Y."/>
            <person name="Shi Y."/>
            <person name="Qiu Z."/>
            <person name="Liu S."/>
            <person name="Yang H."/>
        </authorList>
    </citation>
    <scope>NUCLEOTIDE SEQUENCE [LARGE SCALE GENOMIC DNA]</scope>
    <source>
        <strain evidence="6 7">TSB47</strain>
    </source>
</reference>
<accession>A0A178IDT0</accession>
<organism evidence="6 7">
    <name type="scientific">Termitidicoccus mucosus</name>
    <dbReference type="NCBI Taxonomy" id="1184151"/>
    <lineage>
        <taxon>Bacteria</taxon>
        <taxon>Pseudomonadati</taxon>
        <taxon>Verrucomicrobiota</taxon>
        <taxon>Opitutia</taxon>
        <taxon>Opitutales</taxon>
        <taxon>Opitutaceae</taxon>
        <taxon>Termitidicoccus</taxon>
    </lineage>
</organism>
<evidence type="ECO:0000256" key="1">
    <source>
        <dbReference type="ARBA" id="ARBA00023015"/>
    </source>
</evidence>
<dbReference type="GO" id="GO:0003700">
    <property type="term" value="F:DNA-binding transcription factor activity"/>
    <property type="evidence" value="ECO:0007669"/>
    <property type="project" value="InterPro"/>
</dbReference>
<dbReference type="Pfam" id="PF12833">
    <property type="entry name" value="HTH_18"/>
    <property type="match status" value="1"/>
</dbReference>
<evidence type="ECO:0000256" key="3">
    <source>
        <dbReference type="ARBA" id="ARBA00023163"/>
    </source>
</evidence>
<dbReference type="Pfam" id="PF13377">
    <property type="entry name" value="Peripla_BP_3"/>
    <property type="match status" value="1"/>
</dbReference>
<dbReference type="PROSITE" id="PS00041">
    <property type="entry name" value="HTH_ARAC_FAMILY_1"/>
    <property type="match status" value="1"/>
</dbReference>
<keyword evidence="1" id="KW-0805">Transcription regulation</keyword>
<dbReference type="InterPro" id="IPR046335">
    <property type="entry name" value="LacI/GalR-like_sensor"/>
</dbReference>
<gene>
    <name evidence="6" type="ORF">AW736_20620</name>
</gene>
<sequence>MQGLSFLEKVRHGIVDYAQARGGWTFLFMPESLAPSVDWLRHTRMDGAFALVTTPRDMRIARSLPFPVVNLAGHINPEKIPSVMVDHRQIGQMAAEHLLGLGFKRLGYYGTSNMWYSCERYSGFSDAARRAGAKCHSLIVHPNKRAPTRWRDQHQQLARWLRGLQKPVGILASIDLRAAMIVDVCLQTGLRVPDDVAVLGVDNDQAVCQLGPVALTSIARNDWKVGWEAAAMLDRAMAGIANPQNLILVEPEQVVMRKSTETVAVNDPLVADLIAEARKHLDKPFGVEWLVQRAGHSRRWLELRFREALGQPPLTVINRLRVAKAREMLSAAGRAHMTLTDVAAQCGFADLRRFRLVFTKHAGVPPKTFRRAAQNAEAFPRLDPRKTPGNQASQ</sequence>
<dbReference type="Gene3D" id="3.40.50.2300">
    <property type="match status" value="2"/>
</dbReference>
<comment type="caution">
    <text evidence="6">The sequence shown here is derived from an EMBL/GenBank/DDBJ whole genome shotgun (WGS) entry which is preliminary data.</text>
</comment>
<protein>
    <recommendedName>
        <fullName evidence="5">HTH araC/xylS-type domain-containing protein</fullName>
    </recommendedName>
</protein>
<dbReference type="SUPFAM" id="SSF53822">
    <property type="entry name" value="Periplasmic binding protein-like I"/>
    <property type="match status" value="1"/>
</dbReference>
<evidence type="ECO:0000256" key="4">
    <source>
        <dbReference type="SAM" id="MobiDB-lite"/>
    </source>
</evidence>
<dbReference type="GO" id="GO:0000976">
    <property type="term" value="F:transcription cis-regulatory region binding"/>
    <property type="evidence" value="ECO:0007669"/>
    <property type="project" value="TreeGrafter"/>
</dbReference>
<keyword evidence="7" id="KW-1185">Reference proteome</keyword>
<name>A0A178IDT0_9BACT</name>
<dbReference type="InterPro" id="IPR028082">
    <property type="entry name" value="Peripla_BP_I"/>
</dbReference>
<dbReference type="CDD" id="cd01543">
    <property type="entry name" value="PBP1_XylR"/>
    <property type="match status" value="1"/>
</dbReference>
<dbReference type="EMBL" id="LRRQ01000157">
    <property type="protein sequence ID" value="OAM87781.1"/>
    <property type="molecule type" value="Genomic_DNA"/>
</dbReference>
<dbReference type="Gene3D" id="1.10.10.60">
    <property type="entry name" value="Homeodomain-like"/>
    <property type="match status" value="1"/>
</dbReference>
<evidence type="ECO:0000313" key="7">
    <source>
        <dbReference type="Proteomes" id="UP000078486"/>
    </source>
</evidence>
<keyword evidence="2" id="KW-0238">DNA-binding</keyword>
<keyword evidence="3" id="KW-0804">Transcription</keyword>
<evidence type="ECO:0000256" key="2">
    <source>
        <dbReference type="ARBA" id="ARBA00023125"/>
    </source>
</evidence>
<proteinExistence type="predicted"/>
<feature type="domain" description="HTH araC/xylS-type" evidence="5">
    <location>
        <begin position="271"/>
        <end position="372"/>
    </location>
</feature>
<dbReference type="AlphaFoldDB" id="A0A178IDT0"/>